<organism evidence="2 3">
    <name type="scientific">Rubritalea spongiae</name>
    <dbReference type="NCBI Taxonomy" id="430797"/>
    <lineage>
        <taxon>Bacteria</taxon>
        <taxon>Pseudomonadati</taxon>
        <taxon>Verrucomicrobiota</taxon>
        <taxon>Verrucomicrobiia</taxon>
        <taxon>Verrucomicrobiales</taxon>
        <taxon>Rubritaleaceae</taxon>
        <taxon>Rubritalea</taxon>
    </lineage>
</organism>
<dbReference type="Proteomes" id="UP001597297">
    <property type="component" value="Unassembled WGS sequence"/>
</dbReference>
<gene>
    <name evidence="2" type="ORF">ACFSQZ_01070</name>
</gene>
<dbReference type="EMBL" id="JBHUJC010000001">
    <property type="protein sequence ID" value="MFD2275047.1"/>
    <property type="molecule type" value="Genomic_DNA"/>
</dbReference>
<accession>A0ABW5DYH0</accession>
<name>A0ABW5DYH0_9BACT</name>
<keyword evidence="3" id="KW-1185">Reference proteome</keyword>
<comment type="caution">
    <text evidence="2">The sequence shown here is derived from an EMBL/GenBank/DDBJ whole genome shotgun (WGS) entry which is preliminary data.</text>
</comment>
<sequence>MKRLLTALSCSTISISSLLAADTIEESNGIVFIELEDTDSRLGKWKLRDTNLKNSFSCKGYLEFTGNTPSKGAPESPLEYTFTINKDGLYFLHLRCAKETVEIRGKERDDVANDCYFRVEGNFEAGPKAADKHRAQAPLELLKQDTKFFGGADNEFVWVSGNRFDPGGHNNKRIAVYHFKAGETYKLVMSGRSQSFKVDCLAFIHADQPSKKVESLVQTSNK</sequence>
<evidence type="ECO:0000313" key="3">
    <source>
        <dbReference type="Proteomes" id="UP001597297"/>
    </source>
</evidence>
<evidence type="ECO:0000313" key="2">
    <source>
        <dbReference type="EMBL" id="MFD2275047.1"/>
    </source>
</evidence>
<keyword evidence="1" id="KW-0732">Signal</keyword>
<protein>
    <recommendedName>
        <fullName evidence="4">TIGR03067 domain-containing protein</fullName>
    </recommendedName>
</protein>
<proteinExistence type="predicted"/>
<reference evidence="3" key="1">
    <citation type="journal article" date="2019" name="Int. J. Syst. Evol. Microbiol.">
        <title>The Global Catalogue of Microorganisms (GCM) 10K type strain sequencing project: providing services to taxonomists for standard genome sequencing and annotation.</title>
        <authorList>
            <consortium name="The Broad Institute Genomics Platform"/>
            <consortium name="The Broad Institute Genome Sequencing Center for Infectious Disease"/>
            <person name="Wu L."/>
            <person name="Ma J."/>
        </authorList>
    </citation>
    <scope>NUCLEOTIDE SEQUENCE [LARGE SCALE GENOMIC DNA]</scope>
    <source>
        <strain evidence="3">JCM 16545</strain>
    </source>
</reference>
<feature type="signal peptide" evidence="1">
    <location>
        <begin position="1"/>
        <end position="20"/>
    </location>
</feature>
<dbReference type="RefSeq" id="WP_377095972.1">
    <property type="nucleotide sequence ID" value="NZ_JBHSJM010000001.1"/>
</dbReference>
<evidence type="ECO:0008006" key="4">
    <source>
        <dbReference type="Google" id="ProtNLM"/>
    </source>
</evidence>
<feature type="chain" id="PRO_5047305784" description="TIGR03067 domain-containing protein" evidence="1">
    <location>
        <begin position="21"/>
        <end position="222"/>
    </location>
</feature>
<evidence type="ECO:0000256" key="1">
    <source>
        <dbReference type="SAM" id="SignalP"/>
    </source>
</evidence>